<accession>A0A2K1IYK4</accession>
<evidence type="ECO:0000256" key="1">
    <source>
        <dbReference type="ARBA" id="ARBA00004123"/>
    </source>
</evidence>
<feature type="compositionally biased region" description="Polar residues" evidence="7">
    <location>
        <begin position="86"/>
        <end position="106"/>
    </location>
</feature>
<dbReference type="GO" id="GO:0003700">
    <property type="term" value="F:DNA-binding transcription factor activity"/>
    <property type="evidence" value="ECO:0000318"/>
    <property type="project" value="GO_Central"/>
</dbReference>
<dbReference type="GO" id="GO:0003677">
    <property type="term" value="F:DNA binding"/>
    <property type="evidence" value="ECO:0007669"/>
    <property type="project" value="UniProtKB-KW"/>
</dbReference>
<organism evidence="9">
    <name type="scientific">Physcomitrium patens</name>
    <name type="common">Spreading-leaved earth moss</name>
    <name type="synonym">Physcomitrella patens</name>
    <dbReference type="NCBI Taxonomy" id="3218"/>
    <lineage>
        <taxon>Eukaryota</taxon>
        <taxon>Viridiplantae</taxon>
        <taxon>Streptophyta</taxon>
        <taxon>Embryophyta</taxon>
        <taxon>Bryophyta</taxon>
        <taxon>Bryophytina</taxon>
        <taxon>Bryopsida</taxon>
        <taxon>Funariidae</taxon>
        <taxon>Funariales</taxon>
        <taxon>Funariaceae</taxon>
        <taxon>Physcomitrium</taxon>
    </lineage>
</organism>
<dbReference type="Gramene" id="Pp3c19_15700V3.1">
    <property type="protein sequence ID" value="Pp3c19_15700V3.1"/>
    <property type="gene ID" value="Pp3c19_15700"/>
</dbReference>
<dbReference type="EnsemblPlants" id="Pp3c19_15710V3.1">
    <property type="protein sequence ID" value="Pp3c19_15710V3.1"/>
    <property type="gene ID" value="Pp3c19_15710"/>
</dbReference>
<comment type="subcellular location">
    <subcellularLocation>
        <location evidence="1">Nucleus</location>
    </subcellularLocation>
</comment>
<dbReference type="PANTHER" id="PTHR13690">
    <property type="entry name" value="TRANSCRIPTION FACTOR POSF21-RELATED"/>
    <property type="match status" value="1"/>
</dbReference>
<keyword evidence="5" id="KW-0539">Nucleus</keyword>
<gene>
    <name evidence="11" type="primary">LOC112272706</name>
    <name evidence="9" type="ORF">PHYPA_024175</name>
    <name evidence="10" type="ORF">PHYPA_024176</name>
</gene>
<evidence type="ECO:0000256" key="3">
    <source>
        <dbReference type="ARBA" id="ARBA00023125"/>
    </source>
</evidence>
<feature type="coiled-coil region" evidence="6">
    <location>
        <begin position="311"/>
        <end position="366"/>
    </location>
</feature>
<feature type="region of interest" description="Disordered" evidence="7">
    <location>
        <begin position="188"/>
        <end position="263"/>
    </location>
</feature>
<reference evidence="11" key="3">
    <citation type="submission" date="2020-12" db="UniProtKB">
        <authorList>
            <consortium name="EnsemblPlants"/>
        </authorList>
    </citation>
    <scope>IDENTIFICATION</scope>
</reference>
<dbReference type="InterPro" id="IPR044759">
    <property type="entry name" value="bZIP_RF2"/>
</dbReference>
<dbReference type="EnsemblPlants" id="Pp3c19_15700V3.3">
    <property type="protein sequence ID" value="Pp3c19_15700V3.3"/>
    <property type="gene ID" value="Pp3c19_15700"/>
</dbReference>
<feature type="region of interest" description="Disordered" evidence="7">
    <location>
        <begin position="418"/>
        <end position="443"/>
    </location>
</feature>
<dbReference type="GeneID" id="112272706"/>
<evidence type="ECO:0000256" key="5">
    <source>
        <dbReference type="ARBA" id="ARBA00023242"/>
    </source>
</evidence>
<dbReference type="FunFam" id="1.20.5.170:FF:000009">
    <property type="entry name" value="probable transcription factor PosF21"/>
    <property type="match status" value="1"/>
</dbReference>
<dbReference type="Gramene" id="Pp3c19_15710V3.2">
    <property type="protein sequence ID" value="Pp3c19_15710V3.2"/>
    <property type="gene ID" value="Pp3c19_15710"/>
</dbReference>
<dbReference type="PROSITE" id="PS50217">
    <property type="entry name" value="BZIP"/>
    <property type="match status" value="1"/>
</dbReference>
<feature type="compositionally biased region" description="Low complexity" evidence="7">
    <location>
        <begin position="418"/>
        <end position="440"/>
    </location>
</feature>
<evidence type="ECO:0000259" key="8">
    <source>
        <dbReference type="PROSITE" id="PS50217"/>
    </source>
</evidence>
<evidence type="ECO:0000313" key="10">
    <source>
        <dbReference type="EMBL" id="PNR34359.1"/>
    </source>
</evidence>
<evidence type="ECO:0000256" key="4">
    <source>
        <dbReference type="ARBA" id="ARBA00023163"/>
    </source>
</evidence>
<evidence type="ECO:0000313" key="12">
    <source>
        <dbReference type="Proteomes" id="UP000006727"/>
    </source>
</evidence>
<dbReference type="PANTHER" id="PTHR13690:SF124">
    <property type="entry name" value="TRANSCRIPTION FACTOR RF2A"/>
    <property type="match status" value="1"/>
</dbReference>
<feature type="compositionally biased region" description="Polar residues" evidence="7">
    <location>
        <begin position="116"/>
        <end position="126"/>
    </location>
</feature>
<dbReference type="STRING" id="3218.A0A2K1IYK4"/>
<dbReference type="EnsemblPlants" id="Pp3c19_15700V3.2">
    <property type="protein sequence ID" value="Pp3c19_15700V3.2"/>
    <property type="gene ID" value="Pp3c19_15700"/>
</dbReference>
<dbReference type="OrthoDB" id="1435597at2759"/>
<dbReference type="SUPFAM" id="SSF57959">
    <property type="entry name" value="Leucine zipper domain"/>
    <property type="match status" value="1"/>
</dbReference>
<dbReference type="PaxDb" id="3218-PP1S20_118V6.1"/>
<dbReference type="AlphaFoldDB" id="A0A2K1IYK4"/>
<dbReference type="CDD" id="cd14703">
    <property type="entry name" value="bZIP_plant_RF2"/>
    <property type="match status" value="1"/>
</dbReference>
<dbReference type="Proteomes" id="UP000006727">
    <property type="component" value="Chromosome 19"/>
</dbReference>
<dbReference type="Gramene" id="Pp3c19_15700V3.2">
    <property type="protein sequence ID" value="Pp3c19_15700V3.2"/>
    <property type="gene ID" value="Pp3c19_15700"/>
</dbReference>
<feature type="compositionally biased region" description="Low complexity" evidence="7">
    <location>
        <begin position="21"/>
        <end position="34"/>
    </location>
</feature>
<dbReference type="GO" id="GO:0005634">
    <property type="term" value="C:nucleus"/>
    <property type="evidence" value="ECO:0000318"/>
    <property type="project" value="GO_Central"/>
</dbReference>
<dbReference type="SMART" id="SM00338">
    <property type="entry name" value="BRLZ"/>
    <property type="match status" value="1"/>
</dbReference>
<protein>
    <recommendedName>
        <fullName evidence="8">BZIP domain-containing protein</fullName>
    </recommendedName>
</protein>
<dbReference type="EMBL" id="ABEU02000019">
    <property type="protein sequence ID" value="PNR34358.1"/>
    <property type="molecule type" value="Genomic_DNA"/>
</dbReference>
<evidence type="ECO:0000313" key="11">
    <source>
        <dbReference type="EnsemblPlants" id="Pp3c19_15700V3.1"/>
    </source>
</evidence>
<proteinExistence type="predicted"/>
<keyword evidence="4" id="KW-0804">Transcription</keyword>
<dbReference type="OMA" id="TAWKNEP"/>
<keyword evidence="12" id="KW-1185">Reference proteome</keyword>
<dbReference type="Pfam" id="PF00170">
    <property type="entry name" value="bZIP_1"/>
    <property type="match status" value="1"/>
</dbReference>
<keyword evidence="2" id="KW-0805">Transcription regulation</keyword>
<evidence type="ECO:0000256" key="7">
    <source>
        <dbReference type="SAM" id="MobiDB-lite"/>
    </source>
</evidence>
<dbReference type="EnsemblPlants" id="Pp3c19_15710V3.2">
    <property type="protein sequence ID" value="Pp3c19_15710V3.2"/>
    <property type="gene ID" value="Pp3c19_15710"/>
</dbReference>
<feature type="compositionally biased region" description="Gly residues" evidence="7">
    <location>
        <begin position="230"/>
        <end position="240"/>
    </location>
</feature>
<dbReference type="InterPro" id="IPR004827">
    <property type="entry name" value="bZIP"/>
</dbReference>
<feature type="domain" description="BZIP" evidence="8">
    <location>
        <begin position="293"/>
        <end position="356"/>
    </location>
</feature>
<dbReference type="RefSeq" id="XP_024356506.1">
    <property type="nucleotide sequence ID" value="XM_024500738.2"/>
</dbReference>
<keyword evidence="6" id="KW-0175">Coiled coil</keyword>
<dbReference type="Gramene" id="Pp3c19_15710V3.1">
    <property type="protein sequence ID" value="Pp3c19_15710V3.1"/>
    <property type="gene ID" value="Pp3c19_15710"/>
</dbReference>
<dbReference type="Gene3D" id="1.20.5.170">
    <property type="match status" value="1"/>
</dbReference>
<sequence>MEGLGKGYDAFVERLQSEFGATSVGKGSGSSSTSNIAAHPPHPSQSQLHQSRYVGYPSTSHPFTVKRETSPSVSETSMRSRESYSLEVNMQDAVTSASPASISGSGQPPRMPSPGHNFSTDVNQMPDTPPRRRGHRRAQSEIAFRLPDDASFESELGVHGSEMPTLSDDGAEDLFSMYIDMEQINNMSGTSGQAGAKAGGEGSNAPAPSAHHARSLSADGSLGNLAGNRTGVGVGGGGGNNSAPSEARRPRHGHSSSMDGSTSFRHDLLSGDFEGDTKKVMASAKLSEIALIDPKRAKRILANRQSAARSKERKMRYISELERKVQGLQTEATTLSTQLAMLQKDTTGLATENNELKLRLQAMEQQAHLRDALNEALREEVQRLKVATGQISNGSVQNLSMGGQHLFQMQNQAFNSQQLQQAQSGLNNPAQQQQQASQEQMHSEYMQRGAYNLSSGFIKNEGPSIAVKHASSASFG</sequence>
<name>A0A2K1IYK4_PHYPA</name>
<dbReference type="InterPro" id="IPR046347">
    <property type="entry name" value="bZIP_sf"/>
</dbReference>
<evidence type="ECO:0000256" key="2">
    <source>
        <dbReference type="ARBA" id="ARBA00023015"/>
    </source>
</evidence>
<evidence type="ECO:0000256" key="6">
    <source>
        <dbReference type="SAM" id="Coils"/>
    </source>
</evidence>
<keyword evidence="3" id="KW-0238">DNA-binding</keyword>
<reference evidence="9 12" key="2">
    <citation type="journal article" date="2018" name="Plant J.">
        <title>The Physcomitrella patens chromosome-scale assembly reveals moss genome structure and evolution.</title>
        <authorList>
            <person name="Lang D."/>
            <person name="Ullrich K.K."/>
            <person name="Murat F."/>
            <person name="Fuchs J."/>
            <person name="Jenkins J."/>
            <person name="Haas F.B."/>
            <person name="Piednoel M."/>
            <person name="Gundlach H."/>
            <person name="Van Bel M."/>
            <person name="Meyberg R."/>
            <person name="Vives C."/>
            <person name="Morata J."/>
            <person name="Symeonidi A."/>
            <person name="Hiss M."/>
            <person name="Muchero W."/>
            <person name="Kamisugi Y."/>
            <person name="Saleh O."/>
            <person name="Blanc G."/>
            <person name="Decker E.L."/>
            <person name="van Gessel N."/>
            <person name="Grimwood J."/>
            <person name="Hayes R.D."/>
            <person name="Graham S.W."/>
            <person name="Gunter L.E."/>
            <person name="McDaniel S.F."/>
            <person name="Hoernstein S.N.W."/>
            <person name="Larsson A."/>
            <person name="Li F.W."/>
            <person name="Perroud P.F."/>
            <person name="Phillips J."/>
            <person name="Ranjan P."/>
            <person name="Rokshar D.S."/>
            <person name="Rothfels C.J."/>
            <person name="Schneider L."/>
            <person name="Shu S."/>
            <person name="Stevenson D.W."/>
            <person name="Thummler F."/>
            <person name="Tillich M."/>
            <person name="Villarreal Aguilar J.C."/>
            <person name="Widiez T."/>
            <person name="Wong G.K."/>
            <person name="Wymore A."/>
            <person name="Zhang Y."/>
            <person name="Zimmer A.D."/>
            <person name="Quatrano R.S."/>
            <person name="Mayer K.F.X."/>
            <person name="Goodstein D."/>
            <person name="Casacuberta J.M."/>
            <person name="Vandepoele K."/>
            <person name="Reski R."/>
            <person name="Cuming A.C."/>
            <person name="Tuskan G.A."/>
            <person name="Maumus F."/>
            <person name="Salse J."/>
            <person name="Schmutz J."/>
            <person name="Rensing S.A."/>
        </authorList>
    </citation>
    <scope>NUCLEOTIDE SEQUENCE [LARGE SCALE GENOMIC DNA]</scope>
    <source>
        <strain evidence="11 12">cv. Gransden 2004</strain>
    </source>
</reference>
<evidence type="ECO:0000313" key="9">
    <source>
        <dbReference type="EMBL" id="PNR34358.1"/>
    </source>
</evidence>
<dbReference type="EMBL" id="ABEU02000019">
    <property type="protein sequence ID" value="PNR34359.1"/>
    <property type="molecule type" value="Genomic_DNA"/>
</dbReference>
<feature type="region of interest" description="Disordered" evidence="7">
    <location>
        <begin position="21"/>
        <end position="135"/>
    </location>
</feature>
<dbReference type="Gramene" id="Pp3c19_15700V3.3">
    <property type="protein sequence ID" value="Pp3c19_15700V3.3"/>
    <property type="gene ID" value="Pp3c19_15700"/>
</dbReference>
<reference evidence="9 12" key="1">
    <citation type="journal article" date="2008" name="Science">
        <title>The Physcomitrella genome reveals evolutionary insights into the conquest of land by plants.</title>
        <authorList>
            <person name="Rensing S."/>
            <person name="Lang D."/>
            <person name="Zimmer A."/>
            <person name="Terry A."/>
            <person name="Salamov A."/>
            <person name="Shapiro H."/>
            <person name="Nishiyama T."/>
            <person name="Perroud P.-F."/>
            <person name="Lindquist E."/>
            <person name="Kamisugi Y."/>
            <person name="Tanahashi T."/>
            <person name="Sakakibara K."/>
            <person name="Fujita T."/>
            <person name="Oishi K."/>
            <person name="Shin-I T."/>
            <person name="Kuroki Y."/>
            <person name="Toyoda A."/>
            <person name="Suzuki Y."/>
            <person name="Hashimoto A."/>
            <person name="Yamaguchi K."/>
            <person name="Sugano A."/>
            <person name="Kohara Y."/>
            <person name="Fujiyama A."/>
            <person name="Anterola A."/>
            <person name="Aoki S."/>
            <person name="Ashton N."/>
            <person name="Barbazuk W.B."/>
            <person name="Barker E."/>
            <person name="Bennetzen J."/>
            <person name="Bezanilla M."/>
            <person name="Blankenship R."/>
            <person name="Cho S.H."/>
            <person name="Dutcher S."/>
            <person name="Estelle M."/>
            <person name="Fawcett J.A."/>
            <person name="Gundlach H."/>
            <person name="Hanada K."/>
            <person name="Heyl A."/>
            <person name="Hicks K.A."/>
            <person name="Hugh J."/>
            <person name="Lohr M."/>
            <person name="Mayer K."/>
            <person name="Melkozernov A."/>
            <person name="Murata T."/>
            <person name="Nelson D."/>
            <person name="Pils B."/>
            <person name="Prigge M."/>
            <person name="Reiss B."/>
            <person name="Renner T."/>
            <person name="Rombauts S."/>
            <person name="Rushton P."/>
            <person name="Sanderfoot A."/>
            <person name="Schween G."/>
            <person name="Shiu S.-H."/>
            <person name="Stueber K."/>
            <person name="Theodoulou F.L."/>
            <person name="Tu H."/>
            <person name="Van de Peer Y."/>
            <person name="Verrier P.J."/>
            <person name="Waters E."/>
            <person name="Wood A."/>
            <person name="Yang L."/>
            <person name="Cove D."/>
            <person name="Cuming A."/>
            <person name="Hasebe M."/>
            <person name="Lucas S."/>
            <person name="Mishler D.B."/>
            <person name="Reski R."/>
            <person name="Grigoriev I."/>
            <person name="Quatrano R.S."/>
            <person name="Boore J.L."/>
        </authorList>
    </citation>
    <scope>NUCLEOTIDE SEQUENCE [LARGE SCALE GENOMIC DNA]</scope>
    <source>
        <strain evidence="11 12">cv. Gransden 2004</strain>
    </source>
</reference>
<dbReference type="EnsemblPlants" id="Pp3c19_15700V3.1">
    <property type="protein sequence ID" value="Pp3c19_15700V3.1"/>
    <property type="gene ID" value="Pp3c19_15700"/>
</dbReference>